<feature type="domain" description="Beta-catenin-like protein 1 N-terminal" evidence="7">
    <location>
        <begin position="81"/>
        <end position="191"/>
    </location>
</feature>
<dbReference type="Proteomes" id="UP000799444">
    <property type="component" value="Unassembled WGS sequence"/>
</dbReference>
<evidence type="ECO:0000256" key="5">
    <source>
        <dbReference type="ARBA" id="ARBA00023242"/>
    </source>
</evidence>
<evidence type="ECO:0000256" key="6">
    <source>
        <dbReference type="SAM" id="MobiDB-lite"/>
    </source>
</evidence>
<dbReference type="EMBL" id="ML996132">
    <property type="protein sequence ID" value="KAF2735783.1"/>
    <property type="molecule type" value="Genomic_DNA"/>
</dbReference>
<dbReference type="PANTHER" id="PTHR14978:SF0">
    <property type="entry name" value="BETA-CATENIN-LIKE PROTEIN 1"/>
    <property type="match status" value="1"/>
</dbReference>
<feature type="compositionally biased region" description="Basic and acidic residues" evidence="6">
    <location>
        <begin position="405"/>
        <end position="422"/>
    </location>
</feature>
<dbReference type="GO" id="GO:0005681">
    <property type="term" value="C:spliceosomal complex"/>
    <property type="evidence" value="ECO:0007669"/>
    <property type="project" value="TreeGrafter"/>
</dbReference>
<keyword evidence="9" id="KW-1185">Reference proteome</keyword>
<dbReference type="SUPFAM" id="SSF48371">
    <property type="entry name" value="ARM repeat"/>
    <property type="match status" value="1"/>
</dbReference>
<dbReference type="AlphaFoldDB" id="A0A9P4QXK4"/>
<gene>
    <name evidence="8" type="ORF">EJ04DRAFT_511564</name>
</gene>
<name>A0A9P4QXK4_9PLEO</name>
<dbReference type="Gene3D" id="1.25.10.10">
    <property type="entry name" value="Leucine-rich Repeat Variant"/>
    <property type="match status" value="1"/>
</dbReference>
<evidence type="ECO:0000259" key="7">
    <source>
        <dbReference type="SMART" id="SM01156"/>
    </source>
</evidence>
<feature type="region of interest" description="Disordered" evidence="6">
    <location>
        <begin position="405"/>
        <end position="424"/>
    </location>
</feature>
<keyword evidence="3" id="KW-0677">Repeat</keyword>
<dbReference type="FunFam" id="1.25.10.10:FF:001136">
    <property type="entry name" value="Beta-catenin-like protein 1"/>
    <property type="match status" value="1"/>
</dbReference>
<reference evidence="8" key="1">
    <citation type="journal article" date="2020" name="Stud. Mycol.">
        <title>101 Dothideomycetes genomes: a test case for predicting lifestyles and emergence of pathogens.</title>
        <authorList>
            <person name="Haridas S."/>
            <person name="Albert R."/>
            <person name="Binder M."/>
            <person name="Bloem J."/>
            <person name="Labutti K."/>
            <person name="Salamov A."/>
            <person name="Andreopoulos B."/>
            <person name="Baker S."/>
            <person name="Barry K."/>
            <person name="Bills G."/>
            <person name="Bluhm B."/>
            <person name="Cannon C."/>
            <person name="Castanera R."/>
            <person name="Culley D."/>
            <person name="Daum C."/>
            <person name="Ezra D."/>
            <person name="Gonzalez J."/>
            <person name="Henrissat B."/>
            <person name="Kuo A."/>
            <person name="Liang C."/>
            <person name="Lipzen A."/>
            <person name="Lutzoni F."/>
            <person name="Magnuson J."/>
            <person name="Mondo S."/>
            <person name="Nolan M."/>
            <person name="Ohm R."/>
            <person name="Pangilinan J."/>
            <person name="Park H.-J."/>
            <person name="Ramirez L."/>
            <person name="Alfaro M."/>
            <person name="Sun H."/>
            <person name="Tritt A."/>
            <person name="Yoshinaga Y."/>
            <person name="Zwiers L.-H."/>
            <person name="Turgeon B."/>
            <person name="Goodwin S."/>
            <person name="Spatafora J."/>
            <person name="Crous P."/>
            <person name="Grigoriev I."/>
        </authorList>
    </citation>
    <scope>NUCLEOTIDE SEQUENCE</scope>
    <source>
        <strain evidence="8">CBS 125425</strain>
    </source>
</reference>
<dbReference type="InterPro" id="IPR013180">
    <property type="entry name" value="CTNNBL1_N"/>
</dbReference>
<keyword evidence="5" id="KW-0539">Nucleus</keyword>
<keyword evidence="4" id="KW-0175">Coiled coil</keyword>
<dbReference type="InterPro" id="IPR039678">
    <property type="entry name" value="CTNNBL1"/>
</dbReference>
<evidence type="ECO:0000313" key="9">
    <source>
        <dbReference type="Proteomes" id="UP000799444"/>
    </source>
</evidence>
<organism evidence="8 9">
    <name type="scientific">Polyplosphaeria fusca</name>
    <dbReference type="NCBI Taxonomy" id="682080"/>
    <lineage>
        <taxon>Eukaryota</taxon>
        <taxon>Fungi</taxon>
        <taxon>Dikarya</taxon>
        <taxon>Ascomycota</taxon>
        <taxon>Pezizomycotina</taxon>
        <taxon>Dothideomycetes</taxon>
        <taxon>Pleosporomycetidae</taxon>
        <taxon>Pleosporales</taxon>
        <taxon>Tetraplosphaeriaceae</taxon>
        <taxon>Polyplosphaeria</taxon>
    </lineage>
</organism>
<dbReference type="GO" id="GO:0010467">
    <property type="term" value="P:gene expression"/>
    <property type="evidence" value="ECO:0007669"/>
    <property type="project" value="UniProtKB-ARBA"/>
</dbReference>
<evidence type="ECO:0000256" key="1">
    <source>
        <dbReference type="ARBA" id="ARBA00004123"/>
    </source>
</evidence>
<evidence type="ECO:0000313" key="8">
    <source>
        <dbReference type="EMBL" id="KAF2735783.1"/>
    </source>
</evidence>
<dbReference type="InterPro" id="IPR011989">
    <property type="entry name" value="ARM-like"/>
</dbReference>
<evidence type="ECO:0000256" key="2">
    <source>
        <dbReference type="ARBA" id="ARBA00022553"/>
    </source>
</evidence>
<dbReference type="InterPro" id="IPR016024">
    <property type="entry name" value="ARM-type_fold"/>
</dbReference>
<accession>A0A9P4QXK4</accession>
<keyword evidence="2" id="KW-0597">Phosphoprotein</keyword>
<comment type="subcellular location">
    <subcellularLocation>
        <location evidence="1">Nucleus</location>
    </subcellularLocation>
</comment>
<feature type="region of interest" description="Disordered" evidence="6">
    <location>
        <begin position="1"/>
        <end position="80"/>
    </location>
</feature>
<feature type="compositionally biased region" description="Basic and acidic residues" evidence="6">
    <location>
        <begin position="17"/>
        <end position="29"/>
    </location>
</feature>
<proteinExistence type="predicted"/>
<dbReference type="PANTHER" id="PTHR14978">
    <property type="entry name" value="BETA-CATENIN-LIKE PROTEIN 1 NUCLEAR ASSOCIATED PROTEIN"/>
    <property type="match status" value="1"/>
</dbReference>
<feature type="compositionally biased region" description="Acidic residues" evidence="6">
    <location>
        <begin position="64"/>
        <end position="73"/>
    </location>
</feature>
<dbReference type="SMART" id="SM01156">
    <property type="entry name" value="DUF1716"/>
    <property type="match status" value="1"/>
</dbReference>
<sequence length="613" mass="68908">MTSIDDLFKGSAASTKRKFENPAEFDPSKAYKSAKLSAGSDVKQASVAEDDDDDDAAGPSLPPDFDEEGDDDEGRFFGEGMDENARDALDYLDANDDEGAIVEEKYDSAWVRKLVNTFEKKVSKNADLRARYEDEASKFMASEADLDDAIKRLSILSEHYHLYEEFAKLGGAERLVQLLAHENTDIAIDAIEIISELTDEDVQAGQEQWDALVTAMLDADLLSLLISNFSRFDEKETADVSGVYHSLSVIENLLSQPANYDLIGSDATLLKWLLQRIESEEKPVTQNKAYATEILSILTQSSTPNRRRIINGNAVDIMLRRLADYRMGDPEKGGDEEEFVENMFNCLTSLVDEREGITKYLAAEGPQLMLLMLRDGRMSKTRALKVLDHACGYIEASTEEEYRNGIPDRKVKGKSKKTDENSQTRTNNVAAVCEVVIDMRGLKPLFSIFMKLKKQDHESAEHLLGIFASLFRSLPGNSVPRYRLLAKFLEKDFEKTNKLISLRRDYAARLAVFDARLNERKARLAPKEQEEFELENISSRLDEGLYCLERIDVVLAWLVAEDDGAKIAIVKALAERDEKLSDVKRTLEAQLNGVLEVEPAERAMLETLVSFLD</sequence>
<evidence type="ECO:0000256" key="4">
    <source>
        <dbReference type="ARBA" id="ARBA00023054"/>
    </source>
</evidence>
<dbReference type="Pfam" id="PF08216">
    <property type="entry name" value="CTNNBL"/>
    <property type="match status" value="2"/>
</dbReference>
<dbReference type="OrthoDB" id="1898821at2759"/>
<protein>
    <submittedName>
        <fullName evidence="8">DUF1716-domain-containing protein</fullName>
    </submittedName>
</protein>
<comment type="caution">
    <text evidence="8">The sequence shown here is derived from an EMBL/GenBank/DDBJ whole genome shotgun (WGS) entry which is preliminary data.</text>
</comment>
<evidence type="ECO:0000256" key="3">
    <source>
        <dbReference type="ARBA" id="ARBA00022737"/>
    </source>
</evidence>